<feature type="domain" description="Protein kinase" evidence="7">
    <location>
        <begin position="1"/>
        <end position="305"/>
    </location>
</feature>
<keyword evidence="3" id="KW-0547">Nucleotide-binding</keyword>
<evidence type="ECO:0000256" key="4">
    <source>
        <dbReference type="ARBA" id="ARBA00022777"/>
    </source>
</evidence>
<comment type="caution">
    <text evidence="8">The sequence shown here is derived from an EMBL/GenBank/DDBJ whole genome shotgun (WGS) entry which is preliminary data.</text>
</comment>
<keyword evidence="1" id="KW-0723">Serine/threonine-protein kinase</keyword>
<dbReference type="AlphaFoldDB" id="A0AAE1KN64"/>
<evidence type="ECO:0000256" key="1">
    <source>
        <dbReference type="ARBA" id="ARBA00022527"/>
    </source>
</evidence>
<dbReference type="Gene3D" id="1.10.510.10">
    <property type="entry name" value="Transferase(Phosphotransferase) domain 1"/>
    <property type="match status" value="1"/>
</dbReference>
<dbReference type="SUPFAM" id="SSF56112">
    <property type="entry name" value="Protein kinase-like (PK-like)"/>
    <property type="match status" value="1"/>
</dbReference>
<organism evidence="8 9">
    <name type="scientific">Petrolisthes cinctipes</name>
    <name type="common">Flat porcelain crab</name>
    <dbReference type="NCBI Taxonomy" id="88211"/>
    <lineage>
        <taxon>Eukaryota</taxon>
        <taxon>Metazoa</taxon>
        <taxon>Ecdysozoa</taxon>
        <taxon>Arthropoda</taxon>
        <taxon>Crustacea</taxon>
        <taxon>Multicrustacea</taxon>
        <taxon>Malacostraca</taxon>
        <taxon>Eumalacostraca</taxon>
        <taxon>Eucarida</taxon>
        <taxon>Decapoda</taxon>
        <taxon>Pleocyemata</taxon>
        <taxon>Anomura</taxon>
        <taxon>Galatheoidea</taxon>
        <taxon>Porcellanidae</taxon>
        <taxon>Petrolisthes</taxon>
    </lineage>
</organism>
<sequence>GSYGIVKLAYNEEDDTHYAMKILSKKKLMKKHGCFGRAWTIGGETEAVPHARSLSPHHRLHTYSPPTHRVKGRLPPPRASGGRPIENPLDRVHREIAILKKLIHPNIVKLVEVLNDPDEDNFYMVFELLEKGEVIEVPTDAPLSEDQAWGYFRDVVLGIEYLHYQKIIHRDIKPSNLLLGDNGHIQIADFGVCNEFDGKDAFLTNTAGTPAFMAPEALSTSRHKYSGKAADIWAMGVTLYAFVYGKLPFHDDNIVVLYDKIRSNPLSFPPIPFASDDLKDLISLMLEKDPNKRIALPDIKEHPWVTAGYQYPLPSEEENCVLIEVTEEEVQSCVRSIPKLETLILIKCMLKKHSFQNPFKIQNVLFAKEQFARTGRSHSAPGSYEFYLDSYCMHHAIDPSASRFTEVNQTPRMSRSSTVLLKSSPQGRGRLTSHSQQ</sequence>
<dbReference type="PANTHER" id="PTHR43895">
    <property type="entry name" value="CALCIUM/CALMODULIN-DEPENDENT PROTEIN KINASE KINASE-RELATED"/>
    <property type="match status" value="1"/>
</dbReference>
<dbReference type="GO" id="GO:0005524">
    <property type="term" value="F:ATP binding"/>
    <property type="evidence" value="ECO:0007669"/>
    <property type="project" value="UniProtKB-KW"/>
</dbReference>
<dbReference type="CDD" id="cd14118">
    <property type="entry name" value="STKc_CAMKK"/>
    <property type="match status" value="1"/>
</dbReference>
<dbReference type="PROSITE" id="PS00108">
    <property type="entry name" value="PROTEIN_KINASE_ST"/>
    <property type="match status" value="1"/>
</dbReference>
<dbReference type="InterPro" id="IPR008271">
    <property type="entry name" value="Ser/Thr_kinase_AS"/>
</dbReference>
<evidence type="ECO:0000313" key="8">
    <source>
        <dbReference type="EMBL" id="KAK3880086.1"/>
    </source>
</evidence>
<evidence type="ECO:0000259" key="7">
    <source>
        <dbReference type="PROSITE" id="PS50011"/>
    </source>
</evidence>
<proteinExistence type="predicted"/>
<dbReference type="InterPro" id="IPR000719">
    <property type="entry name" value="Prot_kinase_dom"/>
</dbReference>
<dbReference type="Gene3D" id="3.30.200.20">
    <property type="entry name" value="Phosphorylase Kinase, domain 1"/>
    <property type="match status" value="1"/>
</dbReference>
<dbReference type="SMART" id="SM00220">
    <property type="entry name" value="S_TKc"/>
    <property type="match status" value="1"/>
</dbReference>
<dbReference type="InterPro" id="IPR011009">
    <property type="entry name" value="Kinase-like_dom_sf"/>
</dbReference>
<evidence type="ECO:0000256" key="6">
    <source>
        <dbReference type="SAM" id="MobiDB-lite"/>
    </source>
</evidence>
<feature type="region of interest" description="Disordered" evidence="6">
    <location>
        <begin position="53"/>
        <end position="86"/>
    </location>
</feature>
<dbReference type="PROSITE" id="PS50011">
    <property type="entry name" value="PROTEIN_KINASE_DOM"/>
    <property type="match status" value="1"/>
</dbReference>
<dbReference type="GO" id="GO:0061762">
    <property type="term" value="P:CAMKK-AMPK signaling cascade"/>
    <property type="evidence" value="ECO:0007669"/>
    <property type="project" value="TreeGrafter"/>
</dbReference>
<dbReference type="FunFam" id="1.10.510.10:FF:000091">
    <property type="entry name" value="Calcium/calmodulin-dependent protein kinase kinase 2 isoform 1"/>
    <property type="match status" value="1"/>
</dbReference>
<accession>A0AAE1KN64</accession>
<feature type="non-terminal residue" evidence="8">
    <location>
        <position position="1"/>
    </location>
</feature>
<dbReference type="GO" id="GO:0004674">
    <property type="term" value="F:protein serine/threonine kinase activity"/>
    <property type="evidence" value="ECO:0007669"/>
    <property type="project" value="UniProtKB-KW"/>
</dbReference>
<dbReference type="Pfam" id="PF00069">
    <property type="entry name" value="Pkinase"/>
    <property type="match status" value="1"/>
</dbReference>
<gene>
    <name evidence="8" type="ORF">Pcinc_015395</name>
</gene>
<evidence type="ECO:0000313" key="9">
    <source>
        <dbReference type="Proteomes" id="UP001286313"/>
    </source>
</evidence>
<evidence type="ECO:0000256" key="3">
    <source>
        <dbReference type="ARBA" id="ARBA00022741"/>
    </source>
</evidence>
<keyword evidence="5" id="KW-0067">ATP-binding</keyword>
<dbReference type="EMBL" id="JAWQEG010001356">
    <property type="protein sequence ID" value="KAK3880086.1"/>
    <property type="molecule type" value="Genomic_DNA"/>
</dbReference>
<evidence type="ECO:0000256" key="5">
    <source>
        <dbReference type="ARBA" id="ARBA00022840"/>
    </source>
</evidence>
<reference evidence="8" key="1">
    <citation type="submission" date="2023-10" db="EMBL/GenBank/DDBJ databases">
        <title>Genome assemblies of two species of porcelain crab, Petrolisthes cinctipes and Petrolisthes manimaculis (Anomura: Porcellanidae).</title>
        <authorList>
            <person name="Angst P."/>
        </authorList>
    </citation>
    <scope>NUCLEOTIDE SEQUENCE</scope>
    <source>
        <strain evidence="8">PB745_01</strain>
        <tissue evidence="8">Gill</tissue>
    </source>
</reference>
<evidence type="ECO:0000256" key="2">
    <source>
        <dbReference type="ARBA" id="ARBA00022679"/>
    </source>
</evidence>
<protein>
    <recommendedName>
        <fullName evidence="7">Protein kinase domain-containing protein</fullName>
    </recommendedName>
</protein>
<keyword evidence="2" id="KW-0808">Transferase</keyword>
<feature type="region of interest" description="Disordered" evidence="6">
    <location>
        <begin position="409"/>
        <end position="437"/>
    </location>
</feature>
<dbReference type="Proteomes" id="UP001286313">
    <property type="component" value="Unassembled WGS sequence"/>
</dbReference>
<dbReference type="PANTHER" id="PTHR43895:SF164">
    <property type="entry name" value="CALCIUM_CALMODULIN-DEPENDENT PROTEIN KINASE KINASE"/>
    <property type="match status" value="1"/>
</dbReference>
<keyword evidence="9" id="KW-1185">Reference proteome</keyword>
<name>A0AAE1KN64_PETCI</name>
<keyword evidence="4" id="KW-0418">Kinase</keyword>